<dbReference type="GeneID" id="6013390"/>
<dbReference type="EMBL" id="AACS02000004">
    <property type="protein sequence ID" value="EAU85055.1"/>
    <property type="molecule type" value="Genomic_DNA"/>
</dbReference>
<accession>A8NW61</accession>
<evidence type="ECO:0000313" key="2">
    <source>
        <dbReference type="EMBL" id="EAU85055.1"/>
    </source>
</evidence>
<dbReference type="RefSeq" id="XP_001836838.1">
    <property type="nucleotide sequence ID" value="XM_001836786.1"/>
</dbReference>
<keyword evidence="3" id="KW-1185">Reference proteome</keyword>
<feature type="coiled-coil region" evidence="1">
    <location>
        <begin position="125"/>
        <end position="152"/>
    </location>
</feature>
<comment type="caution">
    <text evidence="2">The sequence shown here is derived from an EMBL/GenBank/DDBJ whole genome shotgun (WGS) entry which is preliminary data.</text>
</comment>
<dbReference type="VEuPathDB" id="FungiDB:CC1G_04151"/>
<proteinExistence type="predicted"/>
<dbReference type="KEGG" id="cci:CC1G_04151"/>
<dbReference type="InParanoid" id="A8NW61"/>
<protein>
    <submittedName>
        <fullName evidence="2">Uncharacterized protein</fullName>
    </submittedName>
</protein>
<evidence type="ECO:0000313" key="3">
    <source>
        <dbReference type="Proteomes" id="UP000001861"/>
    </source>
</evidence>
<gene>
    <name evidence="2" type="ORF">CC1G_04151</name>
</gene>
<reference evidence="2 3" key="1">
    <citation type="journal article" date="2010" name="Proc. Natl. Acad. Sci. U.S.A.">
        <title>Insights into evolution of multicellular fungi from the assembled chromosomes of the mushroom Coprinopsis cinerea (Coprinus cinereus).</title>
        <authorList>
            <person name="Stajich J.E."/>
            <person name="Wilke S.K."/>
            <person name="Ahren D."/>
            <person name="Au C.H."/>
            <person name="Birren B.W."/>
            <person name="Borodovsky M."/>
            <person name="Burns C."/>
            <person name="Canback B."/>
            <person name="Casselton L.A."/>
            <person name="Cheng C.K."/>
            <person name="Deng J."/>
            <person name="Dietrich F.S."/>
            <person name="Fargo D.C."/>
            <person name="Farman M.L."/>
            <person name="Gathman A.C."/>
            <person name="Goldberg J."/>
            <person name="Guigo R."/>
            <person name="Hoegger P.J."/>
            <person name="Hooker J.B."/>
            <person name="Huggins A."/>
            <person name="James T.Y."/>
            <person name="Kamada T."/>
            <person name="Kilaru S."/>
            <person name="Kodira C."/>
            <person name="Kues U."/>
            <person name="Kupfer D."/>
            <person name="Kwan H.S."/>
            <person name="Lomsadze A."/>
            <person name="Li W."/>
            <person name="Lilly W.W."/>
            <person name="Ma L.J."/>
            <person name="Mackey A.J."/>
            <person name="Manning G."/>
            <person name="Martin F."/>
            <person name="Muraguchi H."/>
            <person name="Natvig D.O."/>
            <person name="Palmerini H."/>
            <person name="Ramesh M.A."/>
            <person name="Rehmeyer C.J."/>
            <person name="Roe B.A."/>
            <person name="Shenoy N."/>
            <person name="Stanke M."/>
            <person name="Ter-Hovhannisyan V."/>
            <person name="Tunlid A."/>
            <person name="Velagapudi R."/>
            <person name="Vision T.J."/>
            <person name="Zeng Q."/>
            <person name="Zolan M.E."/>
            <person name="Pukkila P.J."/>
        </authorList>
    </citation>
    <scope>NUCLEOTIDE SEQUENCE [LARGE SCALE GENOMIC DNA]</scope>
    <source>
        <strain evidence="3">Okayama-7 / 130 / ATCC MYA-4618 / FGSC 9003</strain>
    </source>
</reference>
<evidence type="ECO:0000256" key="1">
    <source>
        <dbReference type="SAM" id="Coils"/>
    </source>
</evidence>
<dbReference type="Proteomes" id="UP000001861">
    <property type="component" value="Unassembled WGS sequence"/>
</dbReference>
<sequence length="166" mass="18562">MPTIPKRLPAPLFRHIEPLEAAIALRVLLTQLRPNENSPELIEAKLTAIRDSAPDLDMRKAAAALFPGEIDEIASQLVTADNPEERARLEGIIESRVWFRRWMDAARIHRKTAPHSDPIAAQTVNRFATSKLKKIEEMLANVTKEDEALQAAKVTLETVIDLGEQS</sequence>
<name>A8NW61_COPC7</name>
<dbReference type="AlphaFoldDB" id="A8NW61"/>
<organism evidence="2 3">
    <name type="scientific">Coprinopsis cinerea (strain Okayama-7 / 130 / ATCC MYA-4618 / FGSC 9003)</name>
    <name type="common">Inky cap fungus</name>
    <name type="synonym">Hormographiella aspergillata</name>
    <dbReference type="NCBI Taxonomy" id="240176"/>
    <lineage>
        <taxon>Eukaryota</taxon>
        <taxon>Fungi</taxon>
        <taxon>Dikarya</taxon>
        <taxon>Basidiomycota</taxon>
        <taxon>Agaricomycotina</taxon>
        <taxon>Agaricomycetes</taxon>
        <taxon>Agaricomycetidae</taxon>
        <taxon>Agaricales</taxon>
        <taxon>Agaricineae</taxon>
        <taxon>Psathyrellaceae</taxon>
        <taxon>Coprinopsis</taxon>
    </lineage>
</organism>
<keyword evidence="1" id="KW-0175">Coiled coil</keyword>